<dbReference type="Pfam" id="PF10187">
    <property type="entry name" value="FAM192A_Fyv6_N"/>
    <property type="match status" value="1"/>
</dbReference>
<evidence type="ECO:0000313" key="5">
    <source>
        <dbReference type="Proteomes" id="UP001497512"/>
    </source>
</evidence>
<protein>
    <recommendedName>
        <fullName evidence="3">FAM192A/Fyv6 N-terminal domain-containing protein</fullName>
    </recommendedName>
</protein>
<dbReference type="PANTHER" id="PTHR13495">
    <property type="entry name" value="NEFA-INTERACTING NUCLEAR PROTEIN NIP30"/>
    <property type="match status" value="1"/>
</dbReference>
<evidence type="ECO:0000313" key="4">
    <source>
        <dbReference type="EMBL" id="CAK9194857.1"/>
    </source>
</evidence>
<dbReference type="InterPro" id="IPR039845">
    <property type="entry name" value="FAM192A"/>
</dbReference>
<comment type="subcellular location">
    <subcellularLocation>
        <location evidence="1">Nucleus</location>
    </subcellularLocation>
</comment>
<gene>
    <name evidence="4" type="ORF">CSSPTR1EN2_LOCUS2735</name>
</gene>
<evidence type="ECO:0000259" key="3">
    <source>
        <dbReference type="Pfam" id="PF10187"/>
    </source>
</evidence>
<name>A0ABP0TEY0_9BRYO</name>
<keyword evidence="5" id="KW-1185">Reference proteome</keyword>
<dbReference type="PANTHER" id="PTHR13495:SF0">
    <property type="entry name" value="PSME3-INTERACTING PROTEIN"/>
    <property type="match status" value="1"/>
</dbReference>
<keyword evidence="2" id="KW-0539">Nucleus</keyword>
<accession>A0ABP0TEY0</accession>
<reference evidence="4" key="1">
    <citation type="submission" date="2024-02" db="EMBL/GenBank/DDBJ databases">
        <authorList>
            <consortium name="ELIXIR-Norway"/>
            <consortium name="Elixir Norway"/>
        </authorList>
    </citation>
    <scope>NUCLEOTIDE SEQUENCE</scope>
</reference>
<organism evidence="4 5">
    <name type="scientific">Sphagnum troendelagicum</name>
    <dbReference type="NCBI Taxonomy" id="128251"/>
    <lineage>
        <taxon>Eukaryota</taxon>
        <taxon>Viridiplantae</taxon>
        <taxon>Streptophyta</taxon>
        <taxon>Embryophyta</taxon>
        <taxon>Bryophyta</taxon>
        <taxon>Sphagnophytina</taxon>
        <taxon>Sphagnopsida</taxon>
        <taxon>Sphagnales</taxon>
        <taxon>Sphagnaceae</taxon>
        <taxon>Sphagnum</taxon>
    </lineage>
</organism>
<evidence type="ECO:0000256" key="2">
    <source>
        <dbReference type="ARBA" id="ARBA00023242"/>
    </source>
</evidence>
<dbReference type="InterPro" id="IPR019331">
    <property type="entry name" value="FAM192A/Fyv6_N"/>
</dbReference>
<evidence type="ECO:0000256" key="1">
    <source>
        <dbReference type="ARBA" id="ARBA00004123"/>
    </source>
</evidence>
<dbReference type="EMBL" id="OZ019902">
    <property type="protein sequence ID" value="CAK9194857.1"/>
    <property type="molecule type" value="Genomic_DNA"/>
</dbReference>
<feature type="domain" description="FAM192A/Fyv6 N-terminal" evidence="3">
    <location>
        <begin position="30"/>
        <end position="100"/>
    </location>
</feature>
<sequence>MADPPVRLLNFVSENELEEGREKGVVPRDDLQSFPDRPLFEILKENKDKKDAEFNELLKHRPPKALDEDETEFLDSLEMYKKQQEQELAQEEARELTGFHAAIASRTITAEEPRQLIPTTASTHEAIPGRGKRLSQASVVTSLIRIKSHPKRAKVELSPKEGSNQVLPVQKVDGQQMLGLVSYPDESDEEEQIQ</sequence>
<dbReference type="Proteomes" id="UP001497512">
    <property type="component" value="Chromosome 10"/>
</dbReference>
<proteinExistence type="predicted"/>